<accession>A0A550BSW2</accession>
<feature type="compositionally biased region" description="Polar residues" evidence="1">
    <location>
        <begin position="80"/>
        <end position="94"/>
    </location>
</feature>
<evidence type="ECO:0000256" key="1">
    <source>
        <dbReference type="SAM" id="MobiDB-lite"/>
    </source>
</evidence>
<sequence length="312" mass="34364">MRVRGGELSRHGTQQSLEISRLRALVVANGVEQRHQTAPLATRKRNIANDDDEPRPLQPSRSTVKLARLVTRSIFDSSLEQSASTRLTSGTGPNLLTMPSPYVPPAATAPRPPPLSSLLPTPHLRLPSPAARPPSYQRRPPLRRPQVRTVIESAPSTTPDEHLAGRRALTPTQNAHADEQRCRVHKFEELGASVRRRDYKLRELGDKLRLARDDLEHAQGEAGDTRVAQAKQQWWPRITLCWTRSTSRWWHSYGGARGYATKRGGAAPGERAIEGGGTCGGCLSQMLMRAGFASLPAAMEVAPEARDGEKEI</sequence>
<organism evidence="2 3">
    <name type="scientific">Schizophyllum amplum</name>
    <dbReference type="NCBI Taxonomy" id="97359"/>
    <lineage>
        <taxon>Eukaryota</taxon>
        <taxon>Fungi</taxon>
        <taxon>Dikarya</taxon>
        <taxon>Basidiomycota</taxon>
        <taxon>Agaricomycotina</taxon>
        <taxon>Agaricomycetes</taxon>
        <taxon>Agaricomycetidae</taxon>
        <taxon>Agaricales</taxon>
        <taxon>Schizophyllaceae</taxon>
        <taxon>Schizophyllum</taxon>
    </lineage>
</organism>
<dbReference type="Proteomes" id="UP000320762">
    <property type="component" value="Unassembled WGS sequence"/>
</dbReference>
<reference evidence="2 3" key="1">
    <citation type="journal article" date="2019" name="New Phytol.">
        <title>Comparative genomics reveals unique wood-decay strategies and fruiting body development in the Schizophyllaceae.</title>
        <authorList>
            <person name="Almasi E."/>
            <person name="Sahu N."/>
            <person name="Krizsan K."/>
            <person name="Balint B."/>
            <person name="Kovacs G.M."/>
            <person name="Kiss B."/>
            <person name="Cseklye J."/>
            <person name="Drula E."/>
            <person name="Henrissat B."/>
            <person name="Nagy I."/>
            <person name="Chovatia M."/>
            <person name="Adam C."/>
            <person name="LaButti K."/>
            <person name="Lipzen A."/>
            <person name="Riley R."/>
            <person name="Grigoriev I.V."/>
            <person name="Nagy L.G."/>
        </authorList>
    </citation>
    <scope>NUCLEOTIDE SEQUENCE [LARGE SCALE GENOMIC DNA]</scope>
    <source>
        <strain evidence="2 3">NL-1724</strain>
    </source>
</reference>
<feature type="region of interest" description="Disordered" evidence="1">
    <location>
        <begin position="33"/>
        <end position="62"/>
    </location>
</feature>
<feature type="region of interest" description="Disordered" evidence="1">
    <location>
        <begin position="80"/>
        <end position="180"/>
    </location>
</feature>
<comment type="caution">
    <text evidence="2">The sequence shown here is derived from an EMBL/GenBank/DDBJ whole genome shotgun (WGS) entry which is preliminary data.</text>
</comment>
<dbReference type="EMBL" id="VDMD01000106">
    <property type="protein sequence ID" value="TRM55628.1"/>
    <property type="molecule type" value="Genomic_DNA"/>
</dbReference>
<evidence type="ECO:0000313" key="2">
    <source>
        <dbReference type="EMBL" id="TRM55628.1"/>
    </source>
</evidence>
<name>A0A550BSW2_9AGAR</name>
<gene>
    <name evidence="2" type="ORF">BD626DRAFT_576919</name>
</gene>
<protein>
    <submittedName>
        <fullName evidence="2">Uncharacterized protein</fullName>
    </submittedName>
</protein>
<feature type="compositionally biased region" description="Low complexity" evidence="1">
    <location>
        <begin position="116"/>
        <end position="139"/>
    </location>
</feature>
<keyword evidence="3" id="KW-1185">Reference proteome</keyword>
<proteinExistence type="predicted"/>
<evidence type="ECO:0000313" key="3">
    <source>
        <dbReference type="Proteomes" id="UP000320762"/>
    </source>
</evidence>
<dbReference type="AlphaFoldDB" id="A0A550BSW2"/>